<dbReference type="GO" id="GO:0005634">
    <property type="term" value="C:nucleus"/>
    <property type="evidence" value="ECO:0007669"/>
    <property type="project" value="TreeGrafter"/>
</dbReference>
<evidence type="ECO:0000313" key="5">
    <source>
        <dbReference type="EMBL" id="CEF97219.1"/>
    </source>
</evidence>
<dbReference type="AlphaFoldDB" id="A0A090M509"/>
<evidence type="ECO:0000256" key="1">
    <source>
        <dbReference type="ARBA" id="ARBA00008296"/>
    </source>
</evidence>
<dbReference type="Proteomes" id="UP000009170">
    <property type="component" value="Unassembled WGS sequence"/>
</dbReference>
<dbReference type="InterPro" id="IPR054414">
    <property type="entry name" value="Ccdc124/Oxs1_C"/>
</dbReference>
<dbReference type="GO" id="GO:0003713">
    <property type="term" value="F:transcription coactivator activity"/>
    <property type="evidence" value="ECO:0007669"/>
    <property type="project" value="TreeGrafter"/>
</dbReference>
<dbReference type="PANTHER" id="PTHR21680:SF0">
    <property type="entry name" value="COILED-COIL DOMAIN-CONTAINING PROTEIN 124"/>
    <property type="match status" value="1"/>
</dbReference>
<protein>
    <submittedName>
        <fullName evidence="5">Isochorismatase-like</fullName>
    </submittedName>
</protein>
<dbReference type="Pfam" id="PF06244">
    <property type="entry name" value="Ccdc124"/>
    <property type="match status" value="1"/>
</dbReference>
<dbReference type="STRING" id="70448.A0A090M509"/>
<name>A0A090M509_OSTTA</name>
<reference evidence="6" key="1">
    <citation type="journal article" date="2006" name="Proc. Natl. Acad. Sci. U.S.A.">
        <title>Genome analysis of the smallest free-living eukaryote Ostreococcus tauri unveils many unique features.</title>
        <authorList>
            <person name="Derelle E."/>
            <person name="Ferraz C."/>
            <person name="Rombauts S."/>
            <person name="Rouze P."/>
            <person name="Worden A.Z."/>
            <person name="Robbens S."/>
            <person name="Partensky F."/>
            <person name="Degroeve S."/>
            <person name="Echeynie S."/>
            <person name="Cooke R."/>
            <person name="Saeys Y."/>
            <person name="Wuyts J."/>
            <person name="Jabbari K."/>
            <person name="Bowler C."/>
            <person name="Panaud O."/>
            <person name="Piegu B."/>
            <person name="Ball S.G."/>
            <person name="Ral J.-P."/>
            <person name="Bouget F.-Y."/>
            <person name="Piganeau G."/>
            <person name="De Baets B."/>
            <person name="Picard A."/>
            <person name="Delseny M."/>
            <person name="Demaille J."/>
            <person name="Van de Peer Y."/>
            <person name="Moreau H."/>
        </authorList>
    </citation>
    <scope>NUCLEOTIDE SEQUENCE [LARGE SCALE GENOMIC DNA]</scope>
    <source>
        <strain evidence="6">OTTH 0595 / CCAP 157/2 / RCC745</strain>
    </source>
</reference>
<feature type="compositionally biased region" description="Basic and acidic residues" evidence="3">
    <location>
        <begin position="62"/>
        <end position="73"/>
    </location>
</feature>
<reference evidence="5 6" key="2">
    <citation type="journal article" date="2014" name="BMC Genomics">
        <title>An improved genome of the model marine alga Ostreococcus tauri unfolds by assessing Illumina de novo assemblies.</title>
        <authorList>
            <person name="Blanc-Mathieu R."/>
            <person name="Verhelst B."/>
            <person name="Derelle E."/>
            <person name="Rombauts S."/>
            <person name="Bouget F.Y."/>
            <person name="Carre I."/>
            <person name="Chateau A."/>
            <person name="Eyre-Walker A."/>
            <person name="Grimsley N."/>
            <person name="Moreau H."/>
            <person name="Piegu B."/>
            <person name="Rivals E."/>
            <person name="Schackwitz W."/>
            <person name="Van de Peer Y."/>
            <person name="Piganeau G."/>
        </authorList>
    </citation>
    <scope>NUCLEOTIDE SEQUENCE [LARGE SCALE GENOMIC DNA]</scope>
    <source>
        <strain evidence="6">OTTH 0595 / CCAP 157/2 / RCC745</strain>
    </source>
</reference>
<accession>A0A090M509</accession>
<dbReference type="InParanoid" id="A0A090M509"/>
<dbReference type="OrthoDB" id="76412at2759"/>
<dbReference type="GeneID" id="9833726"/>
<gene>
    <name evidence="5" type="ORF">OT_ostta03g03820</name>
</gene>
<feature type="compositionally biased region" description="Basic and acidic residues" evidence="3">
    <location>
        <begin position="11"/>
        <end position="53"/>
    </location>
</feature>
<dbReference type="PANTHER" id="PTHR21680">
    <property type="entry name" value="COILED-COIL DOMAIN-CONTAINING PROTEIN 124"/>
    <property type="match status" value="1"/>
</dbReference>
<dbReference type="GO" id="GO:0006366">
    <property type="term" value="P:transcription by RNA polymerase II"/>
    <property type="evidence" value="ECO:0007669"/>
    <property type="project" value="TreeGrafter"/>
</dbReference>
<comment type="caution">
    <text evidence="5">The sequence shown here is derived from an EMBL/GenBank/DDBJ whole genome shotgun (WGS) entry which is preliminary data.</text>
</comment>
<evidence type="ECO:0000313" key="6">
    <source>
        <dbReference type="Proteomes" id="UP000009170"/>
    </source>
</evidence>
<feature type="domain" description="Coiled-coil" evidence="4">
    <location>
        <begin position="135"/>
        <end position="212"/>
    </location>
</feature>
<keyword evidence="6" id="KW-1185">Reference proteome</keyword>
<dbReference type="KEGG" id="ota:OT_ostta03g03820"/>
<dbReference type="InterPro" id="IPR010422">
    <property type="entry name" value="Ccdc124/Oxs1"/>
</dbReference>
<evidence type="ECO:0000256" key="2">
    <source>
        <dbReference type="ARBA" id="ARBA00023054"/>
    </source>
</evidence>
<feature type="region of interest" description="Disordered" evidence="3">
    <location>
        <begin position="1"/>
        <end position="87"/>
    </location>
</feature>
<organism evidence="5 6">
    <name type="scientific">Ostreococcus tauri</name>
    <name type="common">Marine green alga</name>
    <dbReference type="NCBI Taxonomy" id="70448"/>
    <lineage>
        <taxon>Eukaryota</taxon>
        <taxon>Viridiplantae</taxon>
        <taxon>Chlorophyta</taxon>
        <taxon>Mamiellophyceae</taxon>
        <taxon>Mamiellales</taxon>
        <taxon>Bathycoccaceae</taxon>
        <taxon>Ostreococcus</taxon>
    </lineage>
</organism>
<proteinExistence type="inferred from homology"/>
<dbReference type="EMBL" id="CAID01000003">
    <property type="protein sequence ID" value="CEF97219.1"/>
    <property type="molecule type" value="Genomic_DNA"/>
</dbReference>
<evidence type="ECO:0000259" key="4">
    <source>
        <dbReference type="Pfam" id="PF06244"/>
    </source>
</evidence>
<keyword evidence="2" id="KW-0175">Coiled coil</keyword>
<comment type="similarity">
    <text evidence="1">Belongs to the CCDC124 family.</text>
</comment>
<evidence type="ECO:0000256" key="3">
    <source>
        <dbReference type="SAM" id="MobiDB-lite"/>
    </source>
</evidence>
<sequence length="215" mass="23572">MPSTANVRRAQKTERELTAATEKAEREKKQAEDAHWAAAGDGKKSKAAQRADADAAAADAKAAAKEEARRQAAAEEAQWGTKRDGKKKVTQFDLMKGQEMDAKARLRAKFAAKKVEAKIQDEDETDAIVMRENENRKQDVGVASGMDAALEALTIGERSASPAPLSGKAAYAAFEAEKLPELKLEKPGLRKQQYADLLSKLWDRSPQNPRNQLKQ</sequence>
<dbReference type="RefSeq" id="XP_003078286.2">
    <property type="nucleotide sequence ID" value="XM_003078238.2"/>
</dbReference>